<dbReference type="Proteomes" id="UP000799539">
    <property type="component" value="Unassembled WGS sequence"/>
</dbReference>
<dbReference type="GO" id="GO:0004497">
    <property type="term" value="F:monooxygenase activity"/>
    <property type="evidence" value="ECO:0007669"/>
    <property type="project" value="UniProtKB-KW"/>
</dbReference>
<dbReference type="GO" id="GO:0016705">
    <property type="term" value="F:oxidoreductase activity, acting on paired donors, with incorporation or reduction of molecular oxygen"/>
    <property type="evidence" value="ECO:0007669"/>
    <property type="project" value="InterPro"/>
</dbReference>
<dbReference type="PRINTS" id="PR00385">
    <property type="entry name" value="P450"/>
</dbReference>
<evidence type="ECO:0000256" key="6">
    <source>
        <dbReference type="ARBA" id="ARBA00023004"/>
    </source>
</evidence>
<keyword evidence="6 8" id="KW-0408">Iron</keyword>
<evidence type="ECO:0008006" key="12">
    <source>
        <dbReference type="Google" id="ProtNLM"/>
    </source>
</evidence>
<dbReference type="GO" id="GO:0005506">
    <property type="term" value="F:iron ion binding"/>
    <property type="evidence" value="ECO:0007669"/>
    <property type="project" value="InterPro"/>
</dbReference>
<evidence type="ECO:0000256" key="9">
    <source>
        <dbReference type="RuleBase" id="RU000461"/>
    </source>
</evidence>
<evidence type="ECO:0000256" key="4">
    <source>
        <dbReference type="ARBA" id="ARBA00022723"/>
    </source>
</evidence>
<keyword evidence="3 8" id="KW-0349">Heme</keyword>
<comment type="cofactor">
    <cofactor evidence="1 8">
        <name>heme</name>
        <dbReference type="ChEBI" id="CHEBI:30413"/>
    </cofactor>
</comment>
<evidence type="ECO:0000256" key="1">
    <source>
        <dbReference type="ARBA" id="ARBA00001971"/>
    </source>
</evidence>
<evidence type="ECO:0000313" key="10">
    <source>
        <dbReference type="EMBL" id="KAF2215998.1"/>
    </source>
</evidence>
<accession>A0A6A6FS64</accession>
<evidence type="ECO:0000313" key="11">
    <source>
        <dbReference type="Proteomes" id="UP000799539"/>
    </source>
</evidence>
<evidence type="ECO:0000256" key="7">
    <source>
        <dbReference type="ARBA" id="ARBA00023033"/>
    </source>
</evidence>
<dbReference type="PROSITE" id="PS00086">
    <property type="entry name" value="CYTOCHROME_P450"/>
    <property type="match status" value="1"/>
</dbReference>
<dbReference type="InterPro" id="IPR047146">
    <property type="entry name" value="Cyt_P450_E_CYP52_fungi"/>
</dbReference>
<comment type="similarity">
    <text evidence="2 9">Belongs to the cytochrome P450 family.</text>
</comment>
<dbReference type="PRINTS" id="PR00463">
    <property type="entry name" value="EP450I"/>
</dbReference>
<dbReference type="InterPro" id="IPR036396">
    <property type="entry name" value="Cyt_P450_sf"/>
</dbReference>
<dbReference type="InterPro" id="IPR017972">
    <property type="entry name" value="Cyt_P450_CS"/>
</dbReference>
<dbReference type="InterPro" id="IPR001128">
    <property type="entry name" value="Cyt_P450"/>
</dbReference>
<keyword evidence="5 9" id="KW-0560">Oxidoreductase</keyword>
<feature type="binding site" description="axial binding residue" evidence="8">
    <location>
        <position position="412"/>
    </location>
    <ligand>
        <name>heme</name>
        <dbReference type="ChEBI" id="CHEBI:30413"/>
    </ligand>
    <ligandPart>
        <name>Fe</name>
        <dbReference type="ChEBI" id="CHEBI:18248"/>
    </ligandPart>
</feature>
<dbReference type="InterPro" id="IPR002401">
    <property type="entry name" value="Cyt_P450_E_grp-I"/>
</dbReference>
<evidence type="ECO:0000256" key="8">
    <source>
        <dbReference type="PIRSR" id="PIRSR602401-1"/>
    </source>
</evidence>
<dbReference type="EMBL" id="ML992665">
    <property type="protein sequence ID" value="KAF2215998.1"/>
    <property type="molecule type" value="Genomic_DNA"/>
</dbReference>
<sequence>MRHKLNLLLYPGGDLLDDVFARKYERYGPTHALHDRFGVPKVIHTIDPANINAIIRTQAEDWRPAKGRSNTMYPLAQEGLLNSEGEAWSRNRKLILRHINTKRVKDVRSAESDVQLLFDAIGPRDDHGWTETVDLLDLFHRLSLDMSTTYLLGTSANAQLTGKRDQKMSYGDAYEMVRNYFSWRSKLGSKYWIADSPKYREACTTLNDFADDLIERAMKDRSESVNKSDDTEHVDSKYGLIDSLVRELGDAVHIRNLIMDLFIAGQNMTGTLAAWIFAQLGAHPDIFERLRVEITGKFGTEESPLLPLTWDHLQSCPTMQNVIRETLRMYPLLANIGRNAKCDTVLPRGGGPDGSQPIAVPEGCVVTCNIYLTHRRAEEWGDDAWDFAPDRWVGRKVSFGEYAPFGAGPRICVGQQLALTEISFVMARMLQRFDAMRVPAGQDNLVKGYRVVVAPKNGVRVQFRRAREGNNGGCTTPKLGAQVL</sequence>
<reference evidence="10" key="1">
    <citation type="journal article" date="2020" name="Stud. Mycol.">
        <title>101 Dothideomycetes genomes: a test case for predicting lifestyles and emergence of pathogens.</title>
        <authorList>
            <person name="Haridas S."/>
            <person name="Albert R."/>
            <person name="Binder M."/>
            <person name="Bloem J."/>
            <person name="Labutti K."/>
            <person name="Salamov A."/>
            <person name="Andreopoulos B."/>
            <person name="Baker S."/>
            <person name="Barry K."/>
            <person name="Bills G."/>
            <person name="Bluhm B."/>
            <person name="Cannon C."/>
            <person name="Castanera R."/>
            <person name="Culley D."/>
            <person name="Daum C."/>
            <person name="Ezra D."/>
            <person name="Gonzalez J."/>
            <person name="Henrissat B."/>
            <person name="Kuo A."/>
            <person name="Liang C."/>
            <person name="Lipzen A."/>
            <person name="Lutzoni F."/>
            <person name="Magnuson J."/>
            <person name="Mondo S."/>
            <person name="Nolan M."/>
            <person name="Ohm R."/>
            <person name="Pangilinan J."/>
            <person name="Park H.-J."/>
            <person name="Ramirez L."/>
            <person name="Alfaro M."/>
            <person name="Sun H."/>
            <person name="Tritt A."/>
            <person name="Yoshinaga Y."/>
            <person name="Zwiers L.-H."/>
            <person name="Turgeon B."/>
            <person name="Goodwin S."/>
            <person name="Spatafora J."/>
            <person name="Crous P."/>
            <person name="Grigoriev I."/>
        </authorList>
    </citation>
    <scope>NUCLEOTIDE SEQUENCE</scope>
    <source>
        <strain evidence="10">SCOH1-5</strain>
    </source>
</reference>
<keyword evidence="4 8" id="KW-0479">Metal-binding</keyword>
<evidence type="ECO:0000256" key="5">
    <source>
        <dbReference type="ARBA" id="ARBA00023002"/>
    </source>
</evidence>
<dbReference type="Gene3D" id="1.10.630.10">
    <property type="entry name" value="Cytochrome P450"/>
    <property type="match status" value="1"/>
</dbReference>
<protein>
    <recommendedName>
        <fullName evidence="12">Cytochrome P450</fullName>
    </recommendedName>
</protein>
<evidence type="ECO:0000256" key="3">
    <source>
        <dbReference type="ARBA" id="ARBA00022617"/>
    </source>
</evidence>
<proteinExistence type="inferred from homology"/>
<dbReference type="AlphaFoldDB" id="A0A6A6FS64"/>
<keyword evidence="11" id="KW-1185">Reference proteome</keyword>
<dbReference type="PANTHER" id="PTHR24287:SF1">
    <property type="entry name" value="P450, PUTATIVE (EUROFUNG)-RELATED"/>
    <property type="match status" value="1"/>
</dbReference>
<gene>
    <name evidence="10" type="ORF">CERZMDRAFT_35188</name>
</gene>
<dbReference type="PANTHER" id="PTHR24287">
    <property type="entry name" value="P450, PUTATIVE (EUROFUNG)-RELATED"/>
    <property type="match status" value="1"/>
</dbReference>
<dbReference type="OrthoDB" id="1470350at2759"/>
<dbReference type="SUPFAM" id="SSF48264">
    <property type="entry name" value="Cytochrome P450"/>
    <property type="match status" value="1"/>
</dbReference>
<dbReference type="GO" id="GO:0020037">
    <property type="term" value="F:heme binding"/>
    <property type="evidence" value="ECO:0007669"/>
    <property type="project" value="InterPro"/>
</dbReference>
<dbReference type="Pfam" id="PF00067">
    <property type="entry name" value="p450"/>
    <property type="match status" value="1"/>
</dbReference>
<evidence type="ECO:0000256" key="2">
    <source>
        <dbReference type="ARBA" id="ARBA00010617"/>
    </source>
</evidence>
<name>A0A6A6FS64_9PEZI</name>
<keyword evidence="7 9" id="KW-0503">Monooxygenase</keyword>
<organism evidence="10 11">
    <name type="scientific">Cercospora zeae-maydis SCOH1-5</name>
    <dbReference type="NCBI Taxonomy" id="717836"/>
    <lineage>
        <taxon>Eukaryota</taxon>
        <taxon>Fungi</taxon>
        <taxon>Dikarya</taxon>
        <taxon>Ascomycota</taxon>
        <taxon>Pezizomycotina</taxon>
        <taxon>Dothideomycetes</taxon>
        <taxon>Dothideomycetidae</taxon>
        <taxon>Mycosphaerellales</taxon>
        <taxon>Mycosphaerellaceae</taxon>
        <taxon>Cercospora</taxon>
    </lineage>
</organism>